<dbReference type="Proteomes" id="UP000243197">
    <property type="component" value="Chromosome"/>
</dbReference>
<dbReference type="GO" id="GO:0008757">
    <property type="term" value="F:S-adenosylmethionine-dependent methyltransferase activity"/>
    <property type="evidence" value="ECO:0007669"/>
    <property type="project" value="InterPro"/>
</dbReference>
<dbReference type="GO" id="GO:0032259">
    <property type="term" value="P:methylation"/>
    <property type="evidence" value="ECO:0007669"/>
    <property type="project" value="UniProtKB-KW"/>
</dbReference>
<keyword evidence="2" id="KW-0489">Methyltransferase</keyword>
<dbReference type="KEGG" id="ise:JBKA6_1084"/>
<dbReference type="Gene3D" id="3.40.50.150">
    <property type="entry name" value="Vaccinia Virus protein VP39"/>
    <property type="match status" value="1"/>
</dbReference>
<dbReference type="SUPFAM" id="SSF53335">
    <property type="entry name" value="S-adenosyl-L-methionine-dependent methyltransferases"/>
    <property type="match status" value="1"/>
</dbReference>
<gene>
    <name evidence="2" type="ORF">JBKA6_1084</name>
</gene>
<evidence type="ECO:0000313" key="3">
    <source>
        <dbReference type="Proteomes" id="UP000243197"/>
    </source>
</evidence>
<dbReference type="CDD" id="cd02440">
    <property type="entry name" value="AdoMet_MTases"/>
    <property type="match status" value="1"/>
</dbReference>
<dbReference type="InterPro" id="IPR029063">
    <property type="entry name" value="SAM-dependent_MTases_sf"/>
</dbReference>
<accession>A0A1J1DYX1</accession>
<organism evidence="2 3">
    <name type="scientific">Ichthyobacterium seriolicida</name>
    <dbReference type="NCBI Taxonomy" id="242600"/>
    <lineage>
        <taxon>Bacteria</taxon>
        <taxon>Pseudomonadati</taxon>
        <taxon>Bacteroidota</taxon>
        <taxon>Flavobacteriia</taxon>
        <taxon>Flavobacteriales</taxon>
        <taxon>Ichthyobacteriaceae</taxon>
        <taxon>Ichthyobacterium</taxon>
    </lineage>
</organism>
<dbReference type="Gene3D" id="2.20.25.110">
    <property type="entry name" value="S-adenosyl-L-methionine-dependent methyltransferases"/>
    <property type="match status" value="1"/>
</dbReference>
<dbReference type="PANTHER" id="PTHR43861">
    <property type="entry name" value="TRANS-ACONITATE 2-METHYLTRANSFERASE-RELATED"/>
    <property type="match status" value="1"/>
</dbReference>
<reference evidence="2 3" key="1">
    <citation type="submission" date="2014-03" db="EMBL/GenBank/DDBJ databases">
        <title>complete genome sequence of Flavobacteriaceae bacterium JBKA-6.</title>
        <authorList>
            <person name="Takano T."/>
            <person name="Nakamura Y."/>
            <person name="Takuma S."/>
            <person name="Yasuike M."/>
            <person name="Matsuyama T."/>
            <person name="Sakai T."/>
            <person name="Fujiwara A."/>
            <person name="Kimoto K."/>
            <person name="Fukuda Y."/>
            <person name="Kondo H."/>
            <person name="Hirono I."/>
            <person name="Nakayasu C."/>
        </authorList>
    </citation>
    <scope>NUCLEOTIDE SEQUENCE [LARGE SCALE GENOMIC DNA]</scope>
    <source>
        <strain evidence="2 3">JBKA-6</strain>
    </source>
</reference>
<dbReference type="OrthoDB" id="9811589at2"/>
<dbReference type="InterPro" id="IPR013216">
    <property type="entry name" value="Methyltransf_11"/>
</dbReference>
<evidence type="ECO:0000313" key="2">
    <source>
        <dbReference type="EMBL" id="BAV95097.1"/>
    </source>
</evidence>
<sequence>MEWFENWFDTEYYHILYGDRDQREAERFIDNIISNLNISEGSKFLDMACGRGRHSVHLNKRGMNVLGMDISSESISHAKEFENSTLSFELGDMREPFPRTELDVILNLFTSFGYFENLKDNQAFFNNSSRSLKRGGYLILDFLNVEKAKRQLIEREKKSKEAIEFQIHRFIDNNFICKKIDFQANGRFYSFTEKVRDFTLDDFISFFANSALEIVSIHGDYDLNSFDKTTSDRLILIGKKS</sequence>
<feature type="domain" description="Methyltransferase type 11" evidence="1">
    <location>
        <begin position="45"/>
        <end position="140"/>
    </location>
</feature>
<dbReference type="EMBL" id="AP014564">
    <property type="protein sequence ID" value="BAV95097.1"/>
    <property type="molecule type" value="Genomic_DNA"/>
</dbReference>
<dbReference type="RefSeq" id="WP_096686620.1">
    <property type="nucleotide sequence ID" value="NZ_AP014564.1"/>
</dbReference>
<dbReference type="AlphaFoldDB" id="A0A1J1DYX1"/>
<proteinExistence type="predicted"/>
<keyword evidence="3" id="KW-1185">Reference proteome</keyword>
<name>A0A1J1DYX1_9FLAO</name>
<dbReference type="Pfam" id="PF08241">
    <property type="entry name" value="Methyltransf_11"/>
    <property type="match status" value="1"/>
</dbReference>
<keyword evidence="2" id="KW-0808">Transferase</keyword>
<protein>
    <submittedName>
        <fullName evidence="2">Methyltransferase</fullName>
    </submittedName>
</protein>
<evidence type="ECO:0000259" key="1">
    <source>
        <dbReference type="Pfam" id="PF08241"/>
    </source>
</evidence>